<dbReference type="Proteomes" id="UP000366065">
    <property type="component" value="Unassembled WGS sequence"/>
</dbReference>
<keyword evidence="7" id="KW-1185">Reference proteome</keyword>
<organism evidence="6 7">
    <name type="scientific">Pandoraea capi</name>
    <dbReference type="NCBI Taxonomy" id="2508286"/>
    <lineage>
        <taxon>Bacteria</taxon>
        <taxon>Pseudomonadati</taxon>
        <taxon>Pseudomonadota</taxon>
        <taxon>Betaproteobacteria</taxon>
        <taxon>Burkholderiales</taxon>
        <taxon>Burkholderiaceae</taxon>
        <taxon>Pandoraea</taxon>
    </lineage>
</organism>
<dbReference type="Pfam" id="PF01494">
    <property type="entry name" value="FAD_binding_3"/>
    <property type="match status" value="1"/>
</dbReference>
<keyword evidence="4" id="KW-0503">Monooxygenase</keyword>
<dbReference type="EMBL" id="CABPRV010000017">
    <property type="protein sequence ID" value="VVE54507.1"/>
    <property type="molecule type" value="Genomic_DNA"/>
</dbReference>
<dbReference type="GO" id="GO:0004502">
    <property type="term" value="F:kynurenine 3-monooxygenase activity"/>
    <property type="evidence" value="ECO:0007669"/>
    <property type="project" value="UniProtKB-EC"/>
</dbReference>
<keyword evidence="2" id="KW-0274">FAD</keyword>
<dbReference type="PANTHER" id="PTHR46972:SF1">
    <property type="entry name" value="FAD DEPENDENT OXIDOREDUCTASE DOMAIN-CONTAINING PROTEIN"/>
    <property type="match status" value="1"/>
</dbReference>
<comment type="caution">
    <text evidence="6">The sequence shown here is derived from an EMBL/GenBank/DDBJ whole genome shotgun (WGS) entry which is preliminary data.</text>
</comment>
<evidence type="ECO:0000256" key="1">
    <source>
        <dbReference type="ARBA" id="ARBA00022630"/>
    </source>
</evidence>
<evidence type="ECO:0000313" key="7">
    <source>
        <dbReference type="Proteomes" id="UP000366065"/>
    </source>
</evidence>
<dbReference type="SUPFAM" id="SSF51905">
    <property type="entry name" value="FAD/NAD(P)-binding domain"/>
    <property type="match status" value="1"/>
</dbReference>
<evidence type="ECO:0000259" key="5">
    <source>
        <dbReference type="Pfam" id="PF01494"/>
    </source>
</evidence>
<sequence length="384" mass="40828">MKRIKGIEMSHKPAIVIAGAGPAGLVAANMLHRDGFDVTVFEADASVTSRDQGGMLDLHVPDGQLALKKAGLFDAFMAIARHHDQELRDIDWATGAVLLEDIPAPGTGDRPEIDRLVLRELLLTPLPAGMVVWGARIARVTRTPGGRCAVRLHDGRTHECDLVIGADGAGSAVRAALTDVRPSYSGVTFVELWMTDVDRRHPAIAKRVGHGTLMSLGTGQALGTALFAQRNGNAVVRSYAAFRTHADDTDRPEKALANLTKQDLLARFPGWSPTLLTLIEDADRIAAIRPIVGLPVGTRWPATPGLTLIGDAAHVTPPMGVGVNLAMLDAAELAQAIASQTDWQAAVHAQERAMLDRAAETSAECTSAFREWFGLASVAGLPAQ</sequence>
<dbReference type="InterPro" id="IPR002938">
    <property type="entry name" value="FAD-bd"/>
</dbReference>
<dbReference type="InterPro" id="IPR036188">
    <property type="entry name" value="FAD/NAD-bd_sf"/>
</dbReference>
<feature type="domain" description="FAD-binding" evidence="5">
    <location>
        <begin position="15"/>
        <end position="343"/>
    </location>
</feature>
<dbReference type="Gene3D" id="3.50.50.60">
    <property type="entry name" value="FAD/NAD(P)-binding domain"/>
    <property type="match status" value="1"/>
</dbReference>
<dbReference type="PRINTS" id="PR00420">
    <property type="entry name" value="RNGMNOXGNASE"/>
</dbReference>
<accession>A0ABY6WC31</accession>
<proteinExistence type="predicted"/>
<evidence type="ECO:0000256" key="4">
    <source>
        <dbReference type="ARBA" id="ARBA00023033"/>
    </source>
</evidence>
<keyword evidence="1" id="KW-0285">Flavoprotein</keyword>
<reference evidence="6 7" key="1">
    <citation type="submission" date="2019-08" db="EMBL/GenBank/DDBJ databases">
        <authorList>
            <person name="Peeters C."/>
        </authorList>
    </citation>
    <scope>NUCLEOTIDE SEQUENCE [LARGE SCALE GENOMIC DNA]</scope>
    <source>
        <strain evidence="6 7">LMG 20602</strain>
    </source>
</reference>
<name>A0ABY6WC31_9BURK</name>
<evidence type="ECO:0000256" key="2">
    <source>
        <dbReference type="ARBA" id="ARBA00022827"/>
    </source>
</evidence>
<evidence type="ECO:0000313" key="6">
    <source>
        <dbReference type="EMBL" id="VVE54507.1"/>
    </source>
</evidence>
<gene>
    <name evidence="6" type="primary">kmo</name>
    <name evidence="6" type="ORF">PCA20602_04945</name>
</gene>
<protein>
    <submittedName>
        <fullName evidence="6">Kynurenine 3-monooxygenase</fullName>
        <ecNumber evidence="6">1.14.13.9</ecNumber>
    </submittedName>
</protein>
<evidence type="ECO:0000256" key="3">
    <source>
        <dbReference type="ARBA" id="ARBA00023002"/>
    </source>
</evidence>
<keyword evidence="3 6" id="KW-0560">Oxidoreductase</keyword>
<dbReference type="PANTHER" id="PTHR46972">
    <property type="entry name" value="MONOOXYGENASE ASQM-RELATED"/>
    <property type="match status" value="1"/>
</dbReference>
<dbReference type="EC" id="1.14.13.9" evidence="6"/>